<keyword evidence="10" id="KW-0902">Two-component regulatory system</keyword>
<dbReference type="InterPro" id="IPR010559">
    <property type="entry name" value="Sig_transdc_His_kin_internal"/>
</dbReference>
<feature type="transmembrane region" description="Helical" evidence="12">
    <location>
        <begin position="285"/>
        <end position="307"/>
    </location>
</feature>
<evidence type="ECO:0000256" key="3">
    <source>
        <dbReference type="ARBA" id="ARBA00022553"/>
    </source>
</evidence>
<keyword evidence="11 12" id="KW-0472">Membrane</keyword>
<evidence type="ECO:0000259" key="13">
    <source>
        <dbReference type="Pfam" id="PF06580"/>
    </source>
</evidence>
<keyword evidence="3" id="KW-0597">Phosphoprotein</keyword>
<keyword evidence="2" id="KW-1003">Cell membrane</keyword>
<dbReference type="EC" id="2.7.13.3" evidence="14"/>
<dbReference type="GO" id="GO:0004673">
    <property type="term" value="F:protein histidine kinase activity"/>
    <property type="evidence" value="ECO:0007669"/>
    <property type="project" value="UniProtKB-EC"/>
</dbReference>
<dbReference type="Pfam" id="PF06580">
    <property type="entry name" value="His_kinase"/>
    <property type="match status" value="1"/>
</dbReference>
<keyword evidence="7 14" id="KW-0418">Kinase</keyword>
<keyword evidence="5 12" id="KW-0812">Transmembrane</keyword>
<organism evidence="14 15">
    <name type="scientific">Paenibacillus yanchengensis</name>
    <dbReference type="NCBI Taxonomy" id="2035833"/>
    <lineage>
        <taxon>Bacteria</taxon>
        <taxon>Bacillati</taxon>
        <taxon>Bacillota</taxon>
        <taxon>Bacilli</taxon>
        <taxon>Bacillales</taxon>
        <taxon>Paenibacillaceae</taxon>
        <taxon>Paenibacillus</taxon>
    </lineage>
</organism>
<evidence type="ECO:0000256" key="11">
    <source>
        <dbReference type="ARBA" id="ARBA00023136"/>
    </source>
</evidence>
<evidence type="ECO:0000256" key="1">
    <source>
        <dbReference type="ARBA" id="ARBA00004651"/>
    </source>
</evidence>
<evidence type="ECO:0000256" key="6">
    <source>
        <dbReference type="ARBA" id="ARBA00022741"/>
    </source>
</evidence>
<protein>
    <submittedName>
        <fullName evidence="14">Sensor histidine kinase</fullName>
        <ecNumber evidence="14">2.7.13.3</ecNumber>
    </submittedName>
</protein>
<dbReference type="PANTHER" id="PTHR34220:SF11">
    <property type="entry name" value="SENSOR PROTEIN KINASE HPTS"/>
    <property type="match status" value="1"/>
</dbReference>
<evidence type="ECO:0000256" key="2">
    <source>
        <dbReference type="ARBA" id="ARBA00022475"/>
    </source>
</evidence>
<accession>A0ABW4YP36</accession>
<feature type="domain" description="Signal transduction histidine kinase internal region" evidence="13">
    <location>
        <begin position="374"/>
        <end position="451"/>
    </location>
</feature>
<dbReference type="RefSeq" id="WP_377774569.1">
    <property type="nucleotide sequence ID" value="NZ_JBHUHO010000040.1"/>
</dbReference>
<dbReference type="InterPro" id="IPR036890">
    <property type="entry name" value="HATPase_C_sf"/>
</dbReference>
<keyword evidence="15" id="KW-1185">Reference proteome</keyword>
<evidence type="ECO:0000256" key="4">
    <source>
        <dbReference type="ARBA" id="ARBA00022679"/>
    </source>
</evidence>
<keyword evidence="8" id="KW-0067">ATP-binding</keyword>
<keyword evidence="6" id="KW-0547">Nucleotide-binding</keyword>
<keyword evidence="4 14" id="KW-0808">Transferase</keyword>
<evidence type="ECO:0000256" key="7">
    <source>
        <dbReference type="ARBA" id="ARBA00022777"/>
    </source>
</evidence>
<sequence length="586" mass="67601">MLSFLQIKIYRGKFIAYSLFVLLIGIILAVMTCAVLLQQWVENVRNEVSNVFAQVNNNLQYDVDRIEAFMQRIYSNSGLMADVRYFLGNSAEGYLTSRLQDSRYNQPLISFPEDIKSFLSDGGLGDIVQVSLHTVQEGNVVRFDKNGNTSFQFRLPNEHEAFYETIQKGFVYRKKLSNPNQISNQLGEFRFLIGSEKIFSFIPNDQLYAVAAVKNSNDLYLATGRNNDLEQLVHRAAADNRSHGLLSNGYLNHAFFVTQPSTMFDYQLVSIVDLTLLVQQKKNTIILVLLIVLAAMISVMLLIIYNLREDAHFLQQIIHTIARVKNADFIPIASPRYRRYEYGMIAKELDEMRHQLDKHIRIEYLLKLEQQQTEMKALQNQINPHFLYNTLEIIRSFSLMNRANDTADAIAALGGLYRGIVKNENIITIKSELDLLQKYLEIMEFKYPDQFYYQFNVDETLLSLPTVKFWMQPLAENFFIHGFQADHHFNLLIVNGFEKEHHIQLEIVDNGKHIANDHLAEIQRTLVIKQDNSSTSIGLRNVYTRLLFFYGNNFTMTISNNEQAGVKVSITISKEAIKDVQTTYRG</sequence>
<name>A0ABW4YP36_9BACL</name>
<evidence type="ECO:0000256" key="5">
    <source>
        <dbReference type="ARBA" id="ARBA00022692"/>
    </source>
</evidence>
<feature type="transmembrane region" description="Helical" evidence="12">
    <location>
        <begin position="14"/>
        <end position="37"/>
    </location>
</feature>
<dbReference type="EMBL" id="JBHUHO010000040">
    <property type="protein sequence ID" value="MFD2117416.1"/>
    <property type="molecule type" value="Genomic_DNA"/>
</dbReference>
<comment type="subcellular location">
    <subcellularLocation>
        <location evidence="1">Cell membrane</location>
        <topology evidence="1">Multi-pass membrane protein</topology>
    </subcellularLocation>
</comment>
<comment type="caution">
    <text evidence="14">The sequence shown here is derived from an EMBL/GenBank/DDBJ whole genome shotgun (WGS) entry which is preliminary data.</text>
</comment>
<dbReference type="PANTHER" id="PTHR34220">
    <property type="entry name" value="SENSOR HISTIDINE KINASE YPDA"/>
    <property type="match status" value="1"/>
</dbReference>
<keyword evidence="9 12" id="KW-1133">Transmembrane helix</keyword>
<evidence type="ECO:0000256" key="9">
    <source>
        <dbReference type="ARBA" id="ARBA00022989"/>
    </source>
</evidence>
<evidence type="ECO:0000256" key="10">
    <source>
        <dbReference type="ARBA" id="ARBA00023012"/>
    </source>
</evidence>
<dbReference type="Gene3D" id="3.30.565.10">
    <property type="entry name" value="Histidine kinase-like ATPase, C-terminal domain"/>
    <property type="match status" value="1"/>
</dbReference>
<proteinExistence type="predicted"/>
<evidence type="ECO:0000313" key="15">
    <source>
        <dbReference type="Proteomes" id="UP001597362"/>
    </source>
</evidence>
<reference evidence="15" key="1">
    <citation type="journal article" date="2019" name="Int. J. Syst. Evol. Microbiol.">
        <title>The Global Catalogue of Microorganisms (GCM) 10K type strain sequencing project: providing services to taxonomists for standard genome sequencing and annotation.</title>
        <authorList>
            <consortium name="The Broad Institute Genomics Platform"/>
            <consortium name="The Broad Institute Genome Sequencing Center for Infectious Disease"/>
            <person name="Wu L."/>
            <person name="Ma J."/>
        </authorList>
    </citation>
    <scope>NUCLEOTIDE SEQUENCE [LARGE SCALE GENOMIC DNA]</scope>
    <source>
        <strain evidence="15">GH52</strain>
    </source>
</reference>
<gene>
    <name evidence="14" type="ORF">ACFSJH_16925</name>
</gene>
<evidence type="ECO:0000313" key="14">
    <source>
        <dbReference type="EMBL" id="MFD2117416.1"/>
    </source>
</evidence>
<dbReference type="Proteomes" id="UP001597362">
    <property type="component" value="Unassembled WGS sequence"/>
</dbReference>
<dbReference type="SUPFAM" id="SSF55874">
    <property type="entry name" value="ATPase domain of HSP90 chaperone/DNA topoisomerase II/histidine kinase"/>
    <property type="match status" value="1"/>
</dbReference>
<evidence type="ECO:0000256" key="12">
    <source>
        <dbReference type="SAM" id="Phobius"/>
    </source>
</evidence>
<dbReference type="InterPro" id="IPR050640">
    <property type="entry name" value="Bact_2-comp_sensor_kinase"/>
</dbReference>
<evidence type="ECO:0000256" key="8">
    <source>
        <dbReference type="ARBA" id="ARBA00022840"/>
    </source>
</evidence>